<reference evidence="1" key="1">
    <citation type="submission" date="2007-04" db="EMBL/GenBank/DDBJ databases">
        <authorList>
            <consortium name="The Broad Institute Genome Sequencing Platform"/>
            <person name="Birren B."/>
            <person name="Lander E."/>
            <person name="Galagan J."/>
            <person name="Nusbaum C."/>
            <person name="Devon K."/>
            <person name="Ma L.-J."/>
            <person name="Jaffe D."/>
            <person name="Butler J."/>
            <person name="Alvarez P."/>
            <person name="Gnerre S."/>
            <person name="Grabherr M."/>
            <person name="Kleber M."/>
            <person name="Mauceli E."/>
            <person name="Brockman W."/>
            <person name="MacCallum I.A."/>
            <person name="Young S."/>
            <person name="LaButti K."/>
            <person name="DeCaprio D."/>
            <person name="Crawford M."/>
            <person name="Koehrsen M."/>
            <person name="Engels R."/>
            <person name="Montgomery P."/>
            <person name="Pearson M."/>
            <person name="Howarth C."/>
            <person name="Larson L."/>
            <person name="White J."/>
            <person name="O'Leary S."/>
            <person name="Kodira C."/>
            <person name="Zeng Q."/>
            <person name="Yandava C."/>
            <person name="Alvarado L."/>
            <person name="Kistler C."/>
            <person name="Shim W.-B."/>
            <person name="Kang S."/>
            <person name="Woloshuk C."/>
        </authorList>
    </citation>
    <scope>NUCLEOTIDE SEQUENCE</scope>
    <source>
        <strain evidence="1">4287</strain>
    </source>
</reference>
<name>A0A0J9U8M4_FUSO4</name>
<dbReference type="EMBL" id="DS231696">
    <property type="protein sequence ID" value="KNA94445.1"/>
    <property type="molecule type" value="Genomic_DNA"/>
</dbReference>
<dbReference type="AlphaFoldDB" id="A0A0J9U8M4"/>
<dbReference type="GeneID" id="28958593"/>
<dbReference type="RefSeq" id="XP_018232491.1">
    <property type="nucleotide sequence ID" value="XM_018397889.1"/>
</dbReference>
<protein>
    <submittedName>
        <fullName evidence="1">Uncharacterized protein</fullName>
    </submittedName>
</protein>
<dbReference type="VEuPathDB" id="FungiDB:FOXG_17887"/>
<dbReference type="KEGG" id="fox:FOXG_17887"/>
<reference evidence="1" key="2">
    <citation type="journal article" date="2010" name="Nature">
        <title>Comparative genomics reveals mobile pathogenicity chromosomes in Fusarium.</title>
        <authorList>
            <person name="Ma L.J."/>
            <person name="van der Does H.C."/>
            <person name="Borkovich K.A."/>
            <person name="Coleman J.J."/>
            <person name="Daboussi M.J."/>
            <person name="Di Pietro A."/>
            <person name="Dufresne M."/>
            <person name="Freitag M."/>
            <person name="Grabherr M."/>
            <person name="Henrissat B."/>
            <person name="Houterman P.M."/>
            <person name="Kang S."/>
            <person name="Shim W.B."/>
            <person name="Woloshuk C."/>
            <person name="Xie X."/>
            <person name="Xu J.R."/>
            <person name="Antoniw J."/>
            <person name="Baker S.E."/>
            <person name="Bluhm B.H."/>
            <person name="Breakspear A."/>
            <person name="Brown D.W."/>
            <person name="Butchko R.A."/>
            <person name="Chapman S."/>
            <person name="Coulson R."/>
            <person name="Coutinho P.M."/>
            <person name="Danchin E.G."/>
            <person name="Diener A."/>
            <person name="Gale L.R."/>
            <person name="Gardiner D.M."/>
            <person name="Goff S."/>
            <person name="Hammond-Kosack K.E."/>
            <person name="Hilburn K."/>
            <person name="Hua-Van A."/>
            <person name="Jonkers W."/>
            <person name="Kazan K."/>
            <person name="Kodira C.D."/>
            <person name="Koehrsen M."/>
            <person name="Kumar L."/>
            <person name="Lee Y.H."/>
            <person name="Li L."/>
            <person name="Manners J.M."/>
            <person name="Miranda-Saavedra D."/>
            <person name="Mukherjee M."/>
            <person name="Park G."/>
            <person name="Park J."/>
            <person name="Park S.Y."/>
            <person name="Proctor R.H."/>
            <person name="Regev A."/>
            <person name="Ruiz-Roldan M.C."/>
            <person name="Sain D."/>
            <person name="Sakthikumar S."/>
            <person name="Sykes S."/>
            <person name="Schwartz D.C."/>
            <person name="Turgeon B.G."/>
            <person name="Wapinski I."/>
            <person name="Yoder O."/>
            <person name="Young S."/>
            <person name="Zeng Q."/>
            <person name="Zhou S."/>
            <person name="Galagan J."/>
            <person name="Cuomo C.A."/>
            <person name="Kistler H.C."/>
            <person name="Rep M."/>
        </authorList>
    </citation>
    <scope>NUCLEOTIDE SEQUENCE [LARGE SCALE GENOMIC DNA]</scope>
    <source>
        <strain evidence="1">4287</strain>
    </source>
</reference>
<evidence type="ECO:0000313" key="2">
    <source>
        <dbReference type="Proteomes" id="UP000009097"/>
    </source>
</evidence>
<accession>A0A0J9U8M4</accession>
<proteinExistence type="predicted"/>
<dbReference type="Proteomes" id="UP000009097">
    <property type="component" value="Unassembled WGS sequence"/>
</dbReference>
<evidence type="ECO:0000313" key="1">
    <source>
        <dbReference type="EMBL" id="KNA94445.1"/>
    </source>
</evidence>
<organism evidence="1 2">
    <name type="scientific">Fusarium oxysporum f. sp. lycopersici (strain 4287 / CBS 123668 / FGSC 9935 / NRRL 34936)</name>
    <name type="common">Fusarium vascular wilt of tomato</name>
    <dbReference type="NCBI Taxonomy" id="426428"/>
    <lineage>
        <taxon>Eukaryota</taxon>
        <taxon>Fungi</taxon>
        <taxon>Dikarya</taxon>
        <taxon>Ascomycota</taxon>
        <taxon>Pezizomycotina</taxon>
        <taxon>Sordariomycetes</taxon>
        <taxon>Hypocreomycetidae</taxon>
        <taxon>Hypocreales</taxon>
        <taxon>Nectriaceae</taxon>
        <taxon>Fusarium</taxon>
        <taxon>Fusarium oxysporum species complex</taxon>
    </lineage>
</organism>
<sequence length="101" mass="11255">MTPLEASTVFTDEHVLVENTPLRPVATAQVQGKSQSKRLRGTWKENGAICVCENSGSFSSCETVTLRLGPLFGNTAVPQRARRMTMVNWRFRRLKAIPYSA</sequence>
<gene>
    <name evidence="1" type="ORF">FOXG_17887</name>
</gene>